<dbReference type="AlphaFoldDB" id="A0A2T1K710"/>
<evidence type="ECO:0000256" key="1">
    <source>
        <dbReference type="SAM" id="MobiDB-lite"/>
    </source>
</evidence>
<name>A0A2T1K710_9GAMM</name>
<proteinExistence type="predicted"/>
<gene>
    <name evidence="2" type="ORF">C7H09_11390</name>
</gene>
<dbReference type="PROSITE" id="PS51257">
    <property type="entry name" value="PROKAR_LIPOPROTEIN"/>
    <property type="match status" value="1"/>
</dbReference>
<dbReference type="EMBL" id="PXNP01000085">
    <property type="protein sequence ID" value="PSF05941.1"/>
    <property type="molecule type" value="Genomic_DNA"/>
</dbReference>
<dbReference type="Proteomes" id="UP000239866">
    <property type="component" value="Unassembled WGS sequence"/>
</dbReference>
<protein>
    <submittedName>
        <fullName evidence="2">Uncharacterized protein</fullName>
    </submittedName>
</protein>
<keyword evidence="3" id="KW-1185">Reference proteome</keyword>
<evidence type="ECO:0000313" key="2">
    <source>
        <dbReference type="EMBL" id="PSF05941.1"/>
    </source>
</evidence>
<dbReference type="RefSeq" id="WP_106762670.1">
    <property type="nucleotide sequence ID" value="NZ_PXNP01000085.1"/>
</dbReference>
<evidence type="ECO:0000313" key="3">
    <source>
        <dbReference type="Proteomes" id="UP000239866"/>
    </source>
</evidence>
<sequence length="744" mass="79701">MKYSSVALLTLGVLLAGCGGGESAVDGAKEIPNRFGDNQNAFDDFSSGSTGDSGSANGLEPNQIRVSLELPRAMAPGGEATRRNLNIVTADDVRVYRTNTSGQVFDDVDYRQTPASDGSRVITFADGVPLGPDVIVEARYGSYILKALAADADRNVKVNPFSHYLVDRILWQDYSTLDLQTVQACVDNPNCLNKYVWGTLADQVHDFEIDIATGASLNQALDALEARADFRQFVQSMASYALLDADSSGRISASAADYNSVFFGLELGQTWRESRVSGAGQWGVRFAQEKPLAADNAAFLYPALTLTSFDAFNLNITSLASDIPYGRQTLIHGFHDVSGTGSPEAAFFARNAGDWGLNNHSSAPGAATLTTQAPARLLAGRTLYQTITGRESGVINGWTRNPYFLDAYTSQPLNPQAGPDRVLASYFTAGKAIALSESENQLTRGQTLEDHYVSVFELNLQRPGEAETDLEPLAGEEFHHVYLAARFGNGQPAAFESGHGQWRLGSYGNQSLGGEASLNSFTLARDGSGATGASRQSTDTWNLLNRQSRLSNGDRYMGRLGLFRTQADRRPAQNDPNFGQPDLGIGATTPNQNLLAFNLNDEVLGSGLMIAGKKLTQGELKPGRYRLQGAFVGVTPDDNRLYHLAGAELLLSGGTARLEGNAMLVQHSIRQNRVTAPAATGLSVTAGYISNPSGSVSITGADITLSGFYTESGDQLFLAVRDDTGPEQRAGLLLATLVEETQRP</sequence>
<organism evidence="2 3">
    <name type="scientific">Marinobacter fuscus</name>
    <dbReference type="NCBI Taxonomy" id="2109942"/>
    <lineage>
        <taxon>Bacteria</taxon>
        <taxon>Pseudomonadati</taxon>
        <taxon>Pseudomonadota</taxon>
        <taxon>Gammaproteobacteria</taxon>
        <taxon>Pseudomonadales</taxon>
        <taxon>Marinobacteraceae</taxon>
        <taxon>Marinobacter</taxon>
    </lineage>
</organism>
<feature type="compositionally biased region" description="Low complexity" evidence="1">
    <location>
        <begin position="42"/>
        <end position="55"/>
    </location>
</feature>
<comment type="caution">
    <text evidence="2">The sequence shown here is derived from an EMBL/GenBank/DDBJ whole genome shotgun (WGS) entry which is preliminary data.</text>
</comment>
<accession>A0A2T1K710</accession>
<reference evidence="2 3" key="1">
    <citation type="submission" date="2018-03" db="EMBL/GenBank/DDBJ databases">
        <title>Marinobacter brunus sp. nov., a marine bacterium of Gamma-proteobacteria isolated from the surface seawater of the South China Sea.</title>
        <authorList>
            <person name="Cheng H."/>
            <person name="Wu Y.-H."/>
            <person name="Xamxidin M."/>
            <person name="Xu X.-W."/>
        </authorList>
    </citation>
    <scope>NUCLEOTIDE SEQUENCE [LARGE SCALE GENOMIC DNA]</scope>
    <source>
        <strain evidence="2 3">NH169-3</strain>
    </source>
</reference>
<dbReference type="OrthoDB" id="6178054at2"/>
<feature type="region of interest" description="Disordered" evidence="1">
    <location>
        <begin position="36"/>
        <end position="60"/>
    </location>
</feature>